<evidence type="ECO:0000256" key="8">
    <source>
        <dbReference type="ARBA" id="ARBA00023157"/>
    </source>
</evidence>
<dbReference type="PANTHER" id="PTHR48423">
    <property type="entry name" value="INTERLEUKIN-27 RECEPTOR SUBUNIT ALPHA"/>
    <property type="match status" value="1"/>
</dbReference>
<dbReference type="PROSITE" id="PS50853">
    <property type="entry name" value="FN3"/>
    <property type="match status" value="2"/>
</dbReference>
<evidence type="ECO:0000256" key="9">
    <source>
        <dbReference type="ARBA" id="ARBA00023170"/>
    </source>
</evidence>
<dbReference type="SUPFAM" id="SSF48726">
    <property type="entry name" value="Immunoglobulin"/>
    <property type="match status" value="1"/>
</dbReference>
<evidence type="ECO:0000256" key="6">
    <source>
        <dbReference type="ARBA" id="ARBA00022989"/>
    </source>
</evidence>
<accession>A0A6J2USF3</accession>
<evidence type="ECO:0000256" key="12">
    <source>
        <dbReference type="SAM" id="MobiDB-lite"/>
    </source>
</evidence>
<feature type="chain" id="PRO_5026848619" evidence="14">
    <location>
        <begin position="25"/>
        <end position="870"/>
    </location>
</feature>
<name>A0A6J2USF3_CHACN</name>
<keyword evidence="9 17" id="KW-0675">Receptor</keyword>
<evidence type="ECO:0000256" key="10">
    <source>
        <dbReference type="ARBA" id="ARBA00023180"/>
    </source>
</evidence>
<dbReference type="InterPro" id="IPR003961">
    <property type="entry name" value="FN3_dom"/>
</dbReference>
<reference evidence="17" key="1">
    <citation type="submission" date="2025-08" db="UniProtKB">
        <authorList>
            <consortium name="RefSeq"/>
        </authorList>
    </citation>
    <scope>IDENTIFICATION</scope>
</reference>
<evidence type="ECO:0000259" key="15">
    <source>
        <dbReference type="PROSITE" id="PS50853"/>
    </source>
</evidence>
<dbReference type="InterPro" id="IPR010457">
    <property type="entry name" value="IgC2-like_lig-bd"/>
</dbReference>
<dbReference type="InterPro" id="IPR036179">
    <property type="entry name" value="Ig-like_dom_sf"/>
</dbReference>
<feature type="domain" description="Fibronectin type-III" evidence="15">
    <location>
        <begin position="528"/>
        <end position="622"/>
    </location>
</feature>
<dbReference type="GO" id="GO:0005886">
    <property type="term" value="C:plasma membrane"/>
    <property type="evidence" value="ECO:0007669"/>
    <property type="project" value="UniProtKB-ARBA"/>
</dbReference>
<dbReference type="AlphaFoldDB" id="A0A6J2USF3"/>
<dbReference type="GeneID" id="115806669"/>
<dbReference type="InParanoid" id="A0A6J2USF3"/>
<feature type="domain" description="Fibronectin type-III" evidence="15">
    <location>
        <begin position="230"/>
        <end position="327"/>
    </location>
</feature>
<dbReference type="Pfam" id="PF06328">
    <property type="entry name" value="Lep_receptor_Ig"/>
    <property type="match status" value="1"/>
</dbReference>
<dbReference type="GO" id="GO:0004896">
    <property type="term" value="F:cytokine receptor activity"/>
    <property type="evidence" value="ECO:0007669"/>
    <property type="project" value="InterPro"/>
</dbReference>
<dbReference type="SUPFAM" id="SSF49265">
    <property type="entry name" value="Fibronectin type III"/>
    <property type="match status" value="3"/>
</dbReference>
<dbReference type="CTD" id="3572"/>
<evidence type="ECO:0000256" key="2">
    <source>
        <dbReference type="ARBA" id="ARBA00008921"/>
    </source>
</evidence>
<feature type="region of interest" description="Disordered" evidence="12">
    <location>
        <begin position="801"/>
        <end position="870"/>
    </location>
</feature>
<feature type="region of interest" description="Disordered" evidence="12">
    <location>
        <begin position="724"/>
        <end position="755"/>
    </location>
</feature>
<keyword evidence="4 14" id="KW-0732">Signal</keyword>
<evidence type="ECO:0000313" key="16">
    <source>
        <dbReference type="Proteomes" id="UP000504632"/>
    </source>
</evidence>
<dbReference type="PANTHER" id="PTHR48423:SF1">
    <property type="entry name" value="INTERLEUKIN-27 RECEPTOR SUBUNIT ALPHA"/>
    <property type="match status" value="1"/>
</dbReference>
<dbReference type="InterPro" id="IPR003529">
    <property type="entry name" value="Hematopoietin_rcpt_Gp130_CS"/>
</dbReference>
<dbReference type="FunCoup" id="A0A6J2USF3">
    <property type="interactions" value="819"/>
</dbReference>
<evidence type="ECO:0000256" key="13">
    <source>
        <dbReference type="SAM" id="Phobius"/>
    </source>
</evidence>
<keyword evidence="5" id="KW-0677">Repeat</keyword>
<evidence type="ECO:0000256" key="11">
    <source>
        <dbReference type="ARBA" id="ARBA00023319"/>
    </source>
</evidence>
<feature type="transmembrane region" description="Helical" evidence="13">
    <location>
        <begin position="628"/>
        <end position="649"/>
    </location>
</feature>
<protein>
    <submittedName>
        <fullName evidence="17">Interleukin-6 receptor subunit beta</fullName>
    </submittedName>
</protein>
<evidence type="ECO:0000256" key="7">
    <source>
        <dbReference type="ARBA" id="ARBA00023136"/>
    </source>
</evidence>
<organism evidence="16 17">
    <name type="scientific">Chanos chanos</name>
    <name type="common">Milkfish</name>
    <name type="synonym">Mugil chanos</name>
    <dbReference type="NCBI Taxonomy" id="29144"/>
    <lineage>
        <taxon>Eukaryota</taxon>
        <taxon>Metazoa</taxon>
        <taxon>Chordata</taxon>
        <taxon>Craniata</taxon>
        <taxon>Vertebrata</taxon>
        <taxon>Euteleostomi</taxon>
        <taxon>Actinopterygii</taxon>
        <taxon>Neopterygii</taxon>
        <taxon>Teleostei</taxon>
        <taxon>Ostariophysi</taxon>
        <taxon>Gonorynchiformes</taxon>
        <taxon>Chanidae</taxon>
        <taxon>Chanos</taxon>
    </lineage>
</organism>
<evidence type="ECO:0000256" key="5">
    <source>
        <dbReference type="ARBA" id="ARBA00022737"/>
    </source>
</evidence>
<keyword evidence="7 13" id="KW-0472">Membrane</keyword>
<comment type="similarity">
    <text evidence="2">Belongs to the type I cytokine receptor family. Type 2 subfamily.</text>
</comment>
<keyword evidence="16" id="KW-1185">Reference proteome</keyword>
<feature type="signal peptide" evidence="14">
    <location>
        <begin position="1"/>
        <end position="24"/>
    </location>
</feature>
<dbReference type="CDD" id="cd00063">
    <property type="entry name" value="FN3"/>
    <property type="match status" value="2"/>
</dbReference>
<dbReference type="Gene3D" id="2.60.40.10">
    <property type="entry name" value="Immunoglobulins"/>
    <property type="match status" value="6"/>
</dbReference>
<dbReference type="OrthoDB" id="9934532at2759"/>
<dbReference type="Proteomes" id="UP000504632">
    <property type="component" value="Chromosome 3"/>
</dbReference>
<evidence type="ECO:0000313" key="17">
    <source>
        <dbReference type="RefSeq" id="XP_030623390.1"/>
    </source>
</evidence>
<feature type="compositionally biased region" description="Polar residues" evidence="12">
    <location>
        <begin position="860"/>
        <end position="870"/>
    </location>
</feature>
<evidence type="ECO:0000256" key="1">
    <source>
        <dbReference type="ARBA" id="ARBA00004479"/>
    </source>
</evidence>
<evidence type="ECO:0000256" key="14">
    <source>
        <dbReference type="SAM" id="SignalP"/>
    </source>
</evidence>
<dbReference type="InterPro" id="IPR052672">
    <property type="entry name" value="Type1_Cytokine_Rcpt_Type2"/>
</dbReference>
<dbReference type="Pfam" id="PF00041">
    <property type="entry name" value="fn3"/>
    <property type="match status" value="2"/>
</dbReference>
<sequence length="870" mass="96591">MNIDFSMGSLHSSFVLLLLASCSCKLGFSCVKIVPDSKAAILVEIGKDFTATCTLPKNSKFSADDIYWQLGKAVVPKEYYTKVSEHAVSVTLNITSDMDNLLLCKAERNPYSYETPCQYGIFFDKEYPPVKPENLSCVAVQSGTGISSHLSCQWYPGMRDPSTDTKYTLFAKTLSQEYNSTANSTAGVINLGTYPIYTRMDVWVEVENKVGKVISNKLEGDAEKFVKPNPPAKVKIISDANISTSFVVEWESGFVLRLKYNIRYCEVGSSVWKEVPQENTEANINSFRLQSLQPYTQYVVQIRCIQTDNSGYWSDWSPNVTALTPEAKPEGKPDLWRSIVTSDDKRNVTLKWKAPKKSNGKILGYDLDIDISGIVNRYSVNSDHFSFLLPKGKMAYIEISANNSVGVSSKSNCFIPVNDKEGLPVVEKVDWSVQNGALWVEWQPLPRVREYLLEWVSVSKGHTDWQREKNYSASIKGKLEPYTRYDISVYPLYNIRKRTNSSDKYSQKAYSQAGKPVTVIAFLQQKAPSIGPNAWVNKTKKSEAEVVWDEIPLENQKGIITNYTIFYKTGSVEKSVTVGPDINSYTLTDLASDSKYVVHVMASTVNGSTNGSDINFMTLKYAKGELEAIVVAVCISFLFLTVLTVLACLNNRELIKKHLWPQVPDPSNSSIGNWSPDFPTKADTPKETTLAPLSVVEVDVFDRKSLCEEDKAVLPLKKDKYLSEEHSSGIGGSSCMSSPRQSVSDSDEGDSGQTTASTIQYSSVVASSYKGQTPAQQPPVFARSESTQPLLDCEEHAEHQQTLDNRNSYFKRSRGPESGGLLQQLEGEEQNCGSLSFCPVDEEPTATPAAPPSEGPSPSYMPQQSGYRPQ</sequence>
<dbReference type="PROSITE" id="PS01353">
    <property type="entry name" value="HEMATOPO_REC_L_F2"/>
    <property type="match status" value="1"/>
</dbReference>
<comment type="subcellular location">
    <subcellularLocation>
        <location evidence="1">Membrane</location>
        <topology evidence="1">Single-pass type I membrane protein</topology>
    </subcellularLocation>
</comment>
<keyword evidence="6 13" id="KW-1133">Transmembrane helix</keyword>
<dbReference type="InterPro" id="IPR036116">
    <property type="entry name" value="FN3_sf"/>
</dbReference>
<keyword evidence="10" id="KW-0325">Glycoprotein</keyword>
<dbReference type="InterPro" id="IPR013783">
    <property type="entry name" value="Ig-like_fold"/>
</dbReference>
<keyword evidence="8" id="KW-1015">Disulfide bond</keyword>
<dbReference type="RefSeq" id="XP_030623390.1">
    <property type="nucleotide sequence ID" value="XM_030767530.1"/>
</dbReference>
<keyword evidence="11" id="KW-0393">Immunoglobulin domain</keyword>
<gene>
    <name evidence="17" type="primary">il6st</name>
</gene>
<keyword evidence="3 13" id="KW-0812">Transmembrane</keyword>
<proteinExistence type="inferred from homology"/>
<evidence type="ECO:0000256" key="3">
    <source>
        <dbReference type="ARBA" id="ARBA00022692"/>
    </source>
</evidence>
<evidence type="ECO:0000256" key="4">
    <source>
        <dbReference type="ARBA" id="ARBA00022729"/>
    </source>
</evidence>
<dbReference type="SMART" id="SM00060">
    <property type="entry name" value="FN3"/>
    <property type="match status" value="4"/>
</dbReference>